<dbReference type="EMBL" id="CABVHF010000001">
    <property type="protein sequence ID" value="VVM47757.1"/>
    <property type="molecule type" value="Genomic_DNA"/>
</dbReference>
<feature type="region of interest" description="Disordered" evidence="1">
    <location>
        <begin position="1"/>
        <end position="58"/>
    </location>
</feature>
<gene>
    <name evidence="2" type="ORF">PS631_00638</name>
</gene>
<dbReference type="RefSeq" id="WP_178080766.1">
    <property type="nucleotide sequence ID" value="NZ_CABVHF010000001.1"/>
</dbReference>
<dbReference type="AlphaFoldDB" id="A0A5E6PXY7"/>
<evidence type="ECO:0000256" key="1">
    <source>
        <dbReference type="SAM" id="MobiDB-lite"/>
    </source>
</evidence>
<name>A0A5E6PXY7_PSEFL</name>
<sequence>MSNEKSHEHEQPNKGPHSSDEATENNDLGFDPDSPDLDDPQVDPQGPAVPPRDIEKKH</sequence>
<protein>
    <submittedName>
        <fullName evidence="2">Uncharacterized protein</fullName>
    </submittedName>
</protein>
<organism evidence="2 3">
    <name type="scientific">Pseudomonas fluorescens</name>
    <dbReference type="NCBI Taxonomy" id="294"/>
    <lineage>
        <taxon>Bacteria</taxon>
        <taxon>Pseudomonadati</taxon>
        <taxon>Pseudomonadota</taxon>
        <taxon>Gammaproteobacteria</taxon>
        <taxon>Pseudomonadales</taxon>
        <taxon>Pseudomonadaceae</taxon>
        <taxon>Pseudomonas</taxon>
    </lineage>
</organism>
<accession>A0A5E6PXY7</accession>
<proteinExistence type="predicted"/>
<reference evidence="2 3" key="1">
    <citation type="submission" date="2019-09" db="EMBL/GenBank/DDBJ databases">
        <authorList>
            <person name="Chandra G."/>
            <person name="Truman W A."/>
        </authorList>
    </citation>
    <scope>NUCLEOTIDE SEQUENCE [LARGE SCALE GENOMIC DNA]</scope>
    <source>
        <strain evidence="2">PS631</strain>
    </source>
</reference>
<dbReference type="Proteomes" id="UP000399692">
    <property type="component" value="Unassembled WGS sequence"/>
</dbReference>
<dbReference type="Pfam" id="PF19485">
    <property type="entry name" value="DUF6021"/>
    <property type="match status" value="1"/>
</dbReference>
<evidence type="ECO:0000313" key="3">
    <source>
        <dbReference type="Proteomes" id="UP000399692"/>
    </source>
</evidence>
<evidence type="ECO:0000313" key="2">
    <source>
        <dbReference type="EMBL" id="VVM47757.1"/>
    </source>
</evidence>
<feature type="compositionally biased region" description="Basic and acidic residues" evidence="1">
    <location>
        <begin position="1"/>
        <end position="20"/>
    </location>
</feature>
<dbReference type="InterPro" id="IPR046063">
    <property type="entry name" value="DUF6021"/>
</dbReference>